<keyword evidence="1" id="KW-1133">Transmembrane helix</keyword>
<evidence type="ECO:0000313" key="4">
    <source>
        <dbReference type="Proteomes" id="UP000293519"/>
    </source>
</evidence>
<dbReference type="GO" id="GO:0005886">
    <property type="term" value="C:plasma membrane"/>
    <property type="evidence" value="ECO:0007669"/>
    <property type="project" value="UniProtKB-SubCell"/>
</dbReference>
<evidence type="ECO:0000256" key="1">
    <source>
        <dbReference type="RuleBase" id="RU363076"/>
    </source>
</evidence>
<evidence type="ECO:0000313" key="3">
    <source>
        <dbReference type="EMBL" id="RZS56526.1"/>
    </source>
</evidence>
<protein>
    <recommendedName>
        <fullName evidence="1">SURF1-like protein</fullName>
    </recommendedName>
</protein>
<dbReference type="PROSITE" id="PS50895">
    <property type="entry name" value="SURF1"/>
    <property type="match status" value="1"/>
</dbReference>
<gene>
    <name evidence="3" type="ORF">EV141_1990</name>
</gene>
<feature type="region of interest" description="Disordered" evidence="2">
    <location>
        <begin position="258"/>
        <end position="292"/>
    </location>
</feature>
<feature type="compositionally biased region" description="Pro residues" evidence="2">
    <location>
        <begin position="283"/>
        <end position="292"/>
    </location>
</feature>
<feature type="transmembrane region" description="Helical" evidence="1">
    <location>
        <begin position="223"/>
        <end position="244"/>
    </location>
</feature>
<dbReference type="Pfam" id="PF02104">
    <property type="entry name" value="SURF1"/>
    <property type="match status" value="1"/>
</dbReference>
<comment type="caution">
    <text evidence="3">The sequence shown here is derived from an EMBL/GenBank/DDBJ whole genome shotgun (WGS) entry which is preliminary data.</text>
</comment>
<dbReference type="Proteomes" id="UP000293519">
    <property type="component" value="Unassembled WGS sequence"/>
</dbReference>
<keyword evidence="1" id="KW-0472">Membrane</keyword>
<comment type="caution">
    <text evidence="1">Lacks conserved residue(s) required for the propagation of feature annotation.</text>
</comment>
<name>A0A4Q7LPB6_9MICO</name>
<dbReference type="AlphaFoldDB" id="A0A4Q7LPB6"/>
<keyword evidence="4" id="KW-1185">Reference proteome</keyword>
<reference evidence="3 4" key="1">
    <citation type="journal article" date="2015" name="Stand. Genomic Sci.">
        <title>Genomic Encyclopedia of Bacterial and Archaeal Type Strains, Phase III: the genomes of soil and plant-associated and newly described type strains.</title>
        <authorList>
            <person name="Whitman W.B."/>
            <person name="Woyke T."/>
            <person name="Klenk H.P."/>
            <person name="Zhou Y."/>
            <person name="Lilburn T.G."/>
            <person name="Beck B.J."/>
            <person name="De Vos P."/>
            <person name="Vandamme P."/>
            <person name="Eisen J.A."/>
            <person name="Garrity G."/>
            <person name="Hugenholtz P."/>
            <person name="Kyrpides N.C."/>
        </authorList>
    </citation>
    <scope>NUCLEOTIDE SEQUENCE [LARGE SCALE GENOMIC DNA]</scope>
    <source>
        <strain evidence="3 4">CV2</strain>
    </source>
</reference>
<feature type="compositionally biased region" description="Gly residues" evidence="2">
    <location>
        <begin position="268"/>
        <end position="277"/>
    </location>
</feature>
<accession>A0A4Q7LPB6</accession>
<comment type="subcellular location">
    <subcellularLocation>
        <location evidence="1">Cell membrane</location>
        <topology evidence="1">Multi-pass membrane protein</topology>
    </subcellularLocation>
</comment>
<evidence type="ECO:0000256" key="2">
    <source>
        <dbReference type="SAM" id="MobiDB-lite"/>
    </source>
</evidence>
<sequence length="292" mass="30751">MRTGFSAATVAPGRMGVVWKLARRPKWIALLALALGIAAAFAAMGQWQLERATEEAIVDERDTETPEPLTALAEPQQVMTSEASGRIVTVDGQWVAGDDLVVTGRQTVTEVDGSREGDWVVRHLRTADGASLAVAIGILPPGASIPNLDAGPASLTGRYVPSESPQTSDFEAGERTAIAVADLVNVWPEPGPIYSGYLVLSEAPDGLATIPAPPPEFEGQLNLLNVFYAIEWVIFGGFALYLWWRLMRDEYEKEQAEAEEAAAAAASGGDGGDGSGGTALDPAPAPQPATLN</sequence>
<comment type="similarity">
    <text evidence="1">Belongs to the SURF1 family.</text>
</comment>
<organism evidence="3 4">
    <name type="scientific">Microcella putealis</name>
    <dbReference type="NCBI Taxonomy" id="337005"/>
    <lineage>
        <taxon>Bacteria</taxon>
        <taxon>Bacillati</taxon>
        <taxon>Actinomycetota</taxon>
        <taxon>Actinomycetes</taxon>
        <taxon>Micrococcales</taxon>
        <taxon>Microbacteriaceae</taxon>
        <taxon>Microcella</taxon>
    </lineage>
</organism>
<proteinExistence type="inferred from homology"/>
<keyword evidence="1" id="KW-1003">Cell membrane</keyword>
<dbReference type="InterPro" id="IPR002994">
    <property type="entry name" value="Surf1/Shy1"/>
</dbReference>
<keyword evidence="1" id="KW-0812">Transmembrane</keyword>
<dbReference type="EMBL" id="SGWW01000003">
    <property type="protein sequence ID" value="RZS56526.1"/>
    <property type="molecule type" value="Genomic_DNA"/>
</dbReference>